<reference evidence="2 3" key="1">
    <citation type="journal article" date="2021" name="J. Hered.">
        <title>A chromosome-level genome assembly of the parasitoid wasp, Cotesia glomerata (Hymenoptera: Braconidae).</title>
        <authorList>
            <person name="Pinto B.J."/>
            <person name="Weis J.J."/>
            <person name="Gamble T."/>
            <person name="Ode P.J."/>
            <person name="Paul R."/>
            <person name="Zaspel J.M."/>
        </authorList>
    </citation>
    <scope>NUCLEOTIDE SEQUENCE [LARGE SCALE GENOMIC DNA]</scope>
    <source>
        <strain evidence="2">CgM1</strain>
    </source>
</reference>
<sequence>MSLFSRDGSKRPPGASPDESSSKGMGLTDGRALKVFSQLGLNLDIYIVVYVDDLKFDLFRKSRFRPRVNLSLMRLKAAQPCVANIHPLHLTASGLSPKTAKGDGQKEANSMQILRHMHKAPLIPHLYVYVDNIVSCFSSYSSSSTASSPLSTKYTSSALAFRFGSTVATRYEMQSSLFAHGVLGHPHFFSKTLPTDIWR</sequence>
<keyword evidence="3" id="KW-1185">Reference proteome</keyword>
<name>A0AAV7J920_COTGL</name>
<protein>
    <submittedName>
        <fullName evidence="2">Uncharacterized protein</fullName>
    </submittedName>
</protein>
<gene>
    <name evidence="2" type="ORF">KQX54_021210</name>
</gene>
<dbReference type="Proteomes" id="UP000826195">
    <property type="component" value="Unassembled WGS sequence"/>
</dbReference>
<organism evidence="2 3">
    <name type="scientific">Cotesia glomerata</name>
    <name type="common">Lepidopteran parasitic wasp</name>
    <name type="synonym">Apanteles glomeratus</name>
    <dbReference type="NCBI Taxonomy" id="32391"/>
    <lineage>
        <taxon>Eukaryota</taxon>
        <taxon>Metazoa</taxon>
        <taxon>Ecdysozoa</taxon>
        <taxon>Arthropoda</taxon>
        <taxon>Hexapoda</taxon>
        <taxon>Insecta</taxon>
        <taxon>Pterygota</taxon>
        <taxon>Neoptera</taxon>
        <taxon>Endopterygota</taxon>
        <taxon>Hymenoptera</taxon>
        <taxon>Apocrita</taxon>
        <taxon>Ichneumonoidea</taxon>
        <taxon>Braconidae</taxon>
        <taxon>Microgastrinae</taxon>
        <taxon>Cotesia</taxon>
    </lineage>
</organism>
<comment type="caution">
    <text evidence="2">The sequence shown here is derived from an EMBL/GenBank/DDBJ whole genome shotgun (WGS) entry which is preliminary data.</text>
</comment>
<evidence type="ECO:0000313" key="2">
    <source>
        <dbReference type="EMBL" id="KAH0568567.1"/>
    </source>
</evidence>
<accession>A0AAV7J920</accession>
<proteinExistence type="predicted"/>
<evidence type="ECO:0000313" key="3">
    <source>
        <dbReference type="Proteomes" id="UP000826195"/>
    </source>
</evidence>
<evidence type="ECO:0000256" key="1">
    <source>
        <dbReference type="SAM" id="MobiDB-lite"/>
    </source>
</evidence>
<feature type="region of interest" description="Disordered" evidence="1">
    <location>
        <begin position="1"/>
        <end position="25"/>
    </location>
</feature>
<dbReference type="AlphaFoldDB" id="A0AAV7J920"/>
<dbReference type="EMBL" id="JAHXZJ010000001">
    <property type="protein sequence ID" value="KAH0568567.1"/>
    <property type="molecule type" value="Genomic_DNA"/>
</dbReference>